<protein>
    <submittedName>
        <fullName evidence="1">Prepilin-type N-terminal cleavage/methylation domain-containing protein</fullName>
    </submittedName>
</protein>
<dbReference type="InterPro" id="IPR012902">
    <property type="entry name" value="N_methyl_site"/>
</dbReference>
<dbReference type="RefSeq" id="WP_163965801.1">
    <property type="nucleotide sequence ID" value="NZ_JAAGNX010000003.1"/>
</dbReference>
<dbReference type="AlphaFoldDB" id="A0A6B2M4E7"/>
<accession>A0A6B2M4E7</accession>
<sequence>MKAFTKSKAGFSLAELVIAMTIASFVLTASYATVISLAKGSQSMINFSEMNNQTRYAIEVFGRDSRMASNVIAAETTTFTSRNSLWDETTKAYRDYEVTYKFISSAGTFKRTVYDVASGALVEDRILLYDVQDLKFTYYSLINQSNPLVSPETTRLLEIKHVQVEAELQREVLNVTNTNYIISARFMLRNKDVSS</sequence>
<proteinExistence type="predicted"/>
<evidence type="ECO:0000313" key="1">
    <source>
        <dbReference type="EMBL" id="NDV62957.1"/>
    </source>
</evidence>
<organism evidence="1 2">
    <name type="scientific">Oceanipulchritudo coccoides</name>
    <dbReference type="NCBI Taxonomy" id="2706888"/>
    <lineage>
        <taxon>Bacteria</taxon>
        <taxon>Pseudomonadati</taxon>
        <taxon>Verrucomicrobiota</taxon>
        <taxon>Opitutia</taxon>
        <taxon>Puniceicoccales</taxon>
        <taxon>Oceanipulchritudinaceae</taxon>
        <taxon>Oceanipulchritudo</taxon>
    </lineage>
</organism>
<dbReference type="EMBL" id="JAAGNX010000003">
    <property type="protein sequence ID" value="NDV62957.1"/>
    <property type="molecule type" value="Genomic_DNA"/>
</dbReference>
<name>A0A6B2M4E7_9BACT</name>
<keyword evidence="2" id="KW-1185">Reference proteome</keyword>
<reference evidence="1 2" key="1">
    <citation type="submission" date="2020-02" db="EMBL/GenBank/DDBJ databases">
        <title>Albibacoteraceae fam. nov., the first described family within the subdivision 4 Verrucomicrobia.</title>
        <authorList>
            <person name="Xi F."/>
        </authorList>
    </citation>
    <scope>NUCLEOTIDE SEQUENCE [LARGE SCALE GENOMIC DNA]</scope>
    <source>
        <strain evidence="1 2">CK1056</strain>
    </source>
</reference>
<dbReference type="NCBIfam" id="TIGR02532">
    <property type="entry name" value="IV_pilin_GFxxxE"/>
    <property type="match status" value="1"/>
</dbReference>
<dbReference type="Pfam" id="PF07963">
    <property type="entry name" value="N_methyl"/>
    <property type="match status" value="1"/>
</dbReference>
<dbReference type="Proteomes" id="UP000478417">
    <property type="component" value="Unassembled WGS sequence"/>
</dbReference>
<comment type="caution">
    <text evidence="1">The sequence shown here is derived from an EMBL/GenBank/DDBJ whole genome shotgun (WGS) entry which is preliminary data.</text>
</comment>
<gene>
    <name evidence="1" type="ORF">G0Q06_10880</name>
</gene>
<evidence type="ECO:0000313" key="2">
    <source>
        <dbReference type="Proteomes" id="UP000478417"/>
    </source>
</evidence>